<dbReference type="EMBL" id="JBHSOW010000096">
    <property type="protein sequence ID" value="MFC5652394.1"/>
    <property type="molecule type" value="Genomic_DNA"/>
</dbReference>
<evidence type="ECO:0000256" key="4">
    <source>
        <dbReference type="ARBA" id="ARBA00022989"/>
    </source>
</evidence>
<evidence type="ECO:0000313" key="8">
    <source>
        <dbReference type="EMBL" id="MFC5652394.1"/>
    </source>
</evidence>
<dbReference type="RefSeq" id="WP_379191107.1">
    <property type="nucleotide sequence ID" value="NZ_JBHSOW010000096.1"/>
</dbReference>
<feature type="domain" description="Major facilitator superfamily (MFS) profile" evidence="7">
    <location>
        <begin position="1"/>
        <end position="413"/>
    </location>
</feature>
<accession>A0ABW0W5V0</accession>
<evidence type="ECO:0000259" key="7">
    <source>
        <dbReference type="PROSITE" id="PS50850"/>
    </source>
</evidence>
<feature type="transmembrane region" description="Helical" evidence="6">
    <location>
        <begin position="178"/>
        <end position="197"/>
    </location>
</feature>
<comment type="caution">
    <text evidence="8">The sequence shown here is derived from an EMBL/GenBank/DDBJ whole genome shotgun (WGS) entry which is preliminary data.</text>
</comment>
<feature type="transmembrane region" description="Helical" evidence="6">
    <location>
        <begin position="235"/>
        <end position="258"/>
    </location>
</feature>
<dbReference type="InterPro" id="IPR050495">
    <property type="entry name" value="ATG22/LtaA_families"/>
</dbReference>
<dbReference type="Proteomes" id="UP001596047">
    <property type="component" value="Unassembled WGS sequence"/>
</dbReference>
<feature type="transmembrane region" description="Helical" evidence="6">
    <location>
        <begin position="51"/>
        <end position="71"/>
    </location>
</feature>
<dbReference type="InterPro" id="IPR020846">
    <property type="entry name" value="MFS_dom"/>
</dbReference>
<keyword evidence="4 6" id="KW-1133">Transmembrane helix</keyword>
<reference evidence="9" key="1">
    <citation type="journal article" date="2019" name="Int. J. Syst. Evol. Microbiol.">
        <title>The Global Catalogue of Microorganisms (GCM) 10K type strain sequencing project: providing services to taxonomists for standard genome sequencing and annotation.</title>
        <authorList>
            <consortium name="The Broad Institute Genomics Platform"/>
            <consortium name="The Broad Institute Genome Sequencing Center for Infectious Disease"/>
            <person name="Wu L."/>
            <person name="Ma J."/>
        </authorList>
    </citation>
    <scope>NUCLEOTIDE SEQUENCE [LARGE SCALE GENOMIC DNA]</scope>
    <source>
        <strain evidence="9">CGMCC 1.3240</strain>
    </source>
</reference>
<keyword evidence="5 6" id="KW-0472">Membrane</keyword>
<keyword evidence="2" id="KW-0813">Transport</keyword>
<gene>
    <name evidence="8" type="ORF">ACFPYJ_25420</name>
</gene>
<dbReference type="PANTHER" id="PTHR23519:SF1">
    <property type="entry name" value="AUTOPHAGY-RELATED PROTEIN 22"/>
    <property type="match status" value="1"/>
</dbReference>
<feature type="transmembrane region" description="Helical" evidence="6">
    <location>
        <begin position="145"/>
        <end position="166"/>
    </location>
</feature>
<keyword evidence="9" id="KW-1185">Reference proteome</keyword>
<evidence type="ECO:0000313" key="9">
    <source>
        <dbReference type="Proteomes" id="UP001596047"/>
    </source>
</evidence>
<comment type="subcellular location">
    <subcellularLocation>
        <location evidence="1">Cell membrane</location>
        <topology evidence="1">Multi-pass membrane protein</topology>
    </subcellularLocation>
</comment>
<evidence type="ECO:0000256" key="2">
    <source>
        <dbReference type="ARBA" id="ARBA00022448"/>
    </source>
</evidence>
<protein>
    <submittedName>
        <fullName evidence="8">MFS transporter</fullName>
    </submittedName>
</protein>
<dbReference type="PANTHER" id="PTHR23519">
    <property type="entry name" value="AUTOPHAGY-RELATED PROTEIN 22"/>
    <property type="match status" value="1"/>
</dbReference>
<feature type="transmembrane region" description="Helical" evidence="6">
    <location>
        <begin position="78"/>
        <end position="98"/>
    </location>
</feature>
<evidence type="ECO:0000256" key="5">
    <source>
        <dbReference type="ARBA" id="ARBA00023136"/>
    </source>
</evidence>
<evidence type="ECO:0000256" key="1">
    <source>
        <dbReference type="ARBA" id="ARBA00004651"/>
    </source>
</evidence>
<dbReference type="PROSITE" id="PS50850">
    <property type="entry name" value="MFS"/>
    <property type="match status" value="1"/>
</dbReference>
<feature type="transmembrane region" description="Helical" evidence="6">
    <location>
        <begin position="104"/>
        <end position="124"/>
    </location>
</feature>
<proteinExistence type="predicted"/>
<evidence type="ECO:0000256" key="3">
    <source>
        <dbReference type="ARBA" id="ARBA00022692"/>
    </source>
</evidence>
<dbReference type="Pfam" id="PF11700">
    <property type="entry name" value="ATG22"/>
    <property type="match status" value="1"/>
</dbReference>
<organism evidence="8 9">
    <name type="scientific">Paenibacillus solisilvae</name>
    <dbReference type="NCBI Taxonomy" id="2486751"/>
    <lineage>
        <taxon>Bacteria</taxon>
        <taxon>Bacillati</taxon>
        <taxon>Bacillota</taxon>
        <taxon>Bacilli</taxon>
        <taxon>Bacillales</taxon>
        <taxon>Paenibacillaceae</taxon>
        <taxon>Paenibacillus</taxon>
    </lineage>
</organism>
<keyword evidence="3 6" id="KW-0812">Transmembrane</keyword>
<feature type="transmembrane region" description="Helical" evidence="6">
    <location>
        <begin position="270"/>
        <end position="289"/>
    </location>
</feature>
<name>A0ABW0W5V0_9BACL</name>
<dbReference type="Gene3D" id="1.20.1250.20">
    <property type="entry name" value="MFS general substrate transporter like domains"/>
    <property type="match status" value="1"/>
</dbReference>
<sequence>MDRKAVRGWLLYDWANSAFATTIMAAVMPIFYKSVAGADLVGNTAENYWGYTQTIAMLFVALLSPIMGAIADYSGAKVKFLAVFAFIGALATMFMSLIGPGDWLLASSLVILGTIGFSAGNTFYDGLLTEVAPPEKRDSLSARGYALGYLGGGLLLAVNLVMIEGWEMVGFPDKTTATQVAFITVGIWWLLFSIPIVRHVKERAKGAALSYGDAVKSGFARIGRTMKTASRYPELLKYMAAFWFFNDGINTVIVMATIYGSGIGIGTSDLILALLITQFVGYPSTLLFIKLASRFGSKKSLNGSLVIYVVIVILGYFMTNSIHFYLLAFMVGLVQGGSQAIARSMYANLVPPSRTAEFFGFLSLSSKFSSVAGPLVFSVVGTITGSSRLAILSLVAFFIIGIAILAFVNLDKGRKEATAGESV</sequence>
<evidence type="ECO:0000256" key="6">
    <source>
        <dbReference type="SAM" id="Phobius"/>
    </source>
</evidence>
<feature type="transmembrane region" description="Helical" evidence="6">
    <location>
        <begin position="301"/>
        <end position="318"/>
    </location>
</feature>
<feature type="transmembrane region" description="Helical" evidence="6">
    <location>
        <begin position="12"/>
        <end position="31"/>
    </location>
</feature>
<feature type="transmembrane region" description="Helical" evidence="6">
    <location>
        <begin position="389"/>
        <end position="408"/>
    </location>
</feature>
<dbReference type="InterPro" id="IPR036259">
    <property type="entry name" value="MFS_trans_sf"/>
</dbReference>
<dbReference type="SUPFAM" id="SSF103473">
    <property type="entry name" value="MFS general substrate transporter"/>
    <property type="match status" value="1"/>
</dbReference>
<dbReference type="InterPro" id="IPR024671">
    <property type="entry name" value="Atg22-like"/>
</dbReference>